<keyword evidence="4" id="KW-1185">Reference proteome</keyword>
<protein>
    <submittedName>
        <fullName evidence="3">TIM-barrel fold metal-dependent hydrolase</fullName>
    </submittedName>
</protein>
<sequence>MRGAPLLRGAPVKIIATEEHMATAEVVDAWHRLGLESRDPGVAHHQIGDIAKRLLDLSKNRIALMDEAGVDVQVLSLTTPALHDLGAESVDIARRVNDTLAEAVAGHPDRFEAMATLPVARPEAAAAELERCIVELGFTGAMLCGRVGERHLDHPDFAPIFEVASRRSVPLLLHPRVVPDGVRAAWFSSFGDRVEMALAGYAIGWHLDAGIQFIRLLLSGLFDRHPDLPILLGHWGELVLYYVDRLRALDAISELAHPLDAYLRRNVYLGASGMFSAEHLRRARGIVGPDRLLFSADFPYQYRPERQARDFIENCGLGGEDLTNFASGNWCRLRDAILRC</sequence>
<dbReference type="PANTHER" id="PTHR21240:SF30">
    <property type="entry name" value="AMIDOHYDROLASE-RELATED DOMAIN-CONTAINING PROTEIN-RELATED"/>
    <property type="match status" value="1"/>
</dbReference>
<dbReference type="GO" id="GO:0016787">
    <property type="term" value="F:hydrolase activity"/>
    <property type="evidence" value="ECO:0007669"/>
    <property type="project" value="UniProtKB-KW"/>
</dbReference>
<dbReference type="RefSeq" id="WP_307152858.1">
    <property type="nucleotide sequence ID" value="NZ_JAUSUK010000001.1"/>
</dbReference>
<name>A0ABU0C248_9BRAD</name>
<dbReference type="Pfam" id="PF04909">
    <property type="entry name" value="Amidohydro_2"/>
    <property type="match status" value="1"/>
</dbReference>
<dbReference type="Proteomes" id="UP001230253">
    <property type="component" value="Unassembled WGS sequence"/>
</dbReference>
<evidence type="ECO:0000313" key="4">
    <source>
        <dbReference type="Proteomes" id="UP001230253"/>
    </source>
</evidence>
<dbReference type="InterPro" id="IPR006680">
    <property type="entry name" value="Amidohydro-rel"/>
</dbReference>
<dbReference type="EMBL" id="JAUSUK010000001">
    <property type="protein sequence ID" value="MDQ0324585.1"/>
    <property type="molecule type" value="Genomic_DNA"/>
</dbReference>
<dbReference type="InterPro" id="IPR032466">
    <property type="entry name" value="Metal_Hydrolase"/>
</dbReference>
<comment type="caution">
    <text evidence="3">The sequence shown here is derived from an EMBL/GenBank/DDBJ whole genome shotgun (WGS) entry which is preliminary data.</text>
</comment>
<dbReference type="SUPFAM" id="SSF51556">
    <property type="entry name" value="Metallo-dependent hydrolases"/>
    <property type="match status" value="1"/>
</dbReference>
<proteinExistence type="predicted"/>
<keyword evidence="3" id="KW-0378">Hydrolase</keyword>
<evidence type="ECO:0000256" key="1">
    <source>
        <dbReference type="ARBA" id="ARBA00023239"/>
    </source>
</evidence>
<keyword evidence="1" id="KW-0456">Lyase</keyword>
<evidence type="ECO:0000313" key="3">
    <source>
        <dbReference type="EMBL" id="MDQ0324585.1"/>
    </source>
</evidence>
<organism evidence="3 4">
    <name type="scientific">Rhodopseudomonas julia</name>
    <dbReference type="NCBI Taxonomy" id="200617"/>
    <lineage>
        <taxon>Bacteria</taxon>
        <taxon>Pseudomonadati</taxon>
        <taxon>Pseudomonadota</taxon>
        <taxon>Alphaproteobacteria</taxon>
        <taxon>Hyphomicrobiales</taxon>
        <taxon>Nitrobacteraceae</taxon>
        <taxon>Rhodopseudomonas</taxon>
    </lineage>
</organism>
<dbReference type="PANTHER" id="PTHR21240">
    <property type="entry name" value="2-AMINO-3-CARBOXYLMUCONATE-6-SEMIALDEHYDE DECARBOXYLASE"/>
    <property type="match status" value="1"/>
</dbReference>
<reference evidence="3 4" key="1">
    <citation type="submission" date="2023-07" db="EMBL/GenBank/DDBJ databases">
        <title>Genomic Encyclopedia of Type Strains, Phase IV (KMG-IV): sequencing the most valuable type-strain genomes for metagenomic binning, comparative biology and taxonomic classification.</title>
        <authorList>
            <person name="Goeker M."/>
        </authorList>
    </citation>
    <scope>NUCLEOTIDE SEQUENCE [LARGE SCALE GENOMIC DNA]</scope>
    <source>
        <strain evidence="3 4">DSM 11549</strain>
    </source>
</reference>
<dbReference type="InterPro" id="IPR032465">
    <property type="entry name" value="ACMSD"/>
</dbReference>
<gene>
    <name evidence="3" type="ORF">J2R99_000434</name>
</gene>
<accession>A0ABU0C248</accession>
<feature type="domain" description="Amidohydrolase-related" evidence="2">
    <location>
        <begin position="61"/>
        <end position="301"/>
    </location>
</feature>
<evidence type="ECO:0000259" key="2">
    <source>
        <dbReference type="Pfam" id="PF04909"/>
    </source>
</evidence>
<dbReference type="Gene3D" id="3.20.20.140">
    <property type="entry name" value="Metal-dependent hydrolases"/>
    <property type="match status" value="1"/>
</dbReference>